<dbReference type="InterPro" id="IPR000073">
    <property type="entry name" value="AB_hydrolase_1"/>
</dbReference>
<evidence type="ECO:0000313" key="4">
    <source>
        <dbReference type="Proteomes" id="UP001059844"/>
    </source>
</evidence>
<evidence type="ECO:0000256" key="1">
    <source>
        <dbReference type="ARBA" id="ARBA00022801"/>
    </source>
</evidence>
<keyword evidence="4" id="KW-1185">Reference proteome</keyword>
<evidence type="ECO:0000259" key="2">
    <source>
        <dbReference type="Pfam" id="PF00561"/>
    </source>
</evidence>
<dbReference type="Pfam" id="PF00561">
    <property type="entry name" value="Abhydrolase_1"/>
    <property type="match status" value="1"/>
</dbReference>
<name>A0ABY5IPT9_9FLAO</name>
<sequence length="337" mass="39064">MPDKKQKVLCNVTEQVMRLNFKILNLSILFFTISNLVSCQSKIQNGNYYEKIGDLKLNYTIRGKGPILIVGHLNSGKIGYELTLKPLESDFTIVYYEPRGTGKSETPKTIEEYNQDYIVQEIEDLRKKLNVDKIWIFGHSDQSSIALEYALKFPQSTSGLILTGTSLVGTQQETFERRKKAETQRAEESAWFSQVIKDWDYMMTHKTQTNEIGKDISDASIKWWCYNEESAQKVIPIAKEILKAGRRKPIKEVYPIETEAEREKYLDYQKKFPNIKTTILIVNGKYDTNNPPKYADELNKVLPNSKLVLIDKAGHFPWIENSEKTFQEIENWIKIVK</sequence>
<dbReference type="InterPro" id="IPR050266">
    <property type="entry name" value="AB_hydrolase_sf"/>
</dbReference>
<dbReference type="RefSeq" id="WP_256550500.1">
    <property type="nucleotide sequence ID" value="NZ_CP101751.1"/>
</dbReference>
<dbReference type="PANTHER" id="PTHR43798:SF31">
    <property type="entry name" value="AB HYDROLASE SUPERFAMILY PROTEIN YCLE"/>
    <property type="match status" value="1"/>
</dbReference>
<feature type="domain" description="AB hydrolase-1" evidence="2">
    <location>
        <begin position="73"/>
        <end position="321"/>
    </location>
</feature>
<dbReference type="EMBL" id="CP101751">
    <property type="protein sequence ID" value="UUC44815.1"/>
    <property type="molecule type" value="Genomic_DNA"/>
</dbReference>
<protein>
    <submittedName>
        <fullName evidence="3">Alpha/beta hydrolase</fullName>
    </submittedName>
</protein>
<proteinExistence type="predicted"/>
<dbReference type="GO" id="GO:0016787">
    <property type="term" value="F:hydrolase activity"/>
    <property type="evidence" value="ECO:0007669"/>
    <property type="project" value="UniProtKB-KW"/>
</dbReference>
<organism evidence="3 4">
    <name type="scientific">Flavobacterium cerinum</name>
    <dbReference type="NCBI Taxonomy" id="2502784"/>
    <lineage>
        <taxon>Bacteria</taxon>
        <taxon>Pseudomonadati</taxon>
        <taxon>Bacteroidota</taxon>
        <taxon>Flavobacteriia</taxon>
        <taxon>Flavobacteriales</taxon>
        <taxon>Flavobacteriaceae</taxon>
        <taxon>Flavobacterium</taxon>
    </lineage>
</organism>
<keyword evidence="1 3" id="KW-0378">Hydrolase</keyword>
<evidence type="ECO:0000313" key="3">
    <source>
        <dbReference type="EMBL" id="UUC44815.1"/>
    </source>
</evidence>
<reference evidence="3" key="1">
    <citation type="submission" date="2022-07" db="EMBL/GenBank/DDBJ databases">
        <title>Isolation, identification, and degradation of a PFOSA degrading strain from sewage treatment plant.</title>
        <authorList>
            <person name="Zhang L."/>
            <person name="Huo Y."/>
        </authorList>
    </citation>
    <scope>NUCLEOTIDE SEQUENCE</scope>
    <source>
        <strain evidence="3">C1</strain>
    </source>
</reference>
<gene>
    <name evidence="3" type="ORF">NOX80_14410</name>
</gene>
<dbReference type="Gene3D" id="3.40.50.1820">
    <property type="entry name" value="alpha/beta hydrolase"/>
    <property type="match status" value="1"/>
</dbReference>
<accession>A0ABY5IPT9</accession>
<dbReference type="PANTHER" id="PTHR43798">
    <property type="entry name" value="MONOACYLGLYCEROL LIPASE"/>
    <property type="match status" value="1"/>
</dbReference>
<dbReference type="SUPFAM" id="SSF53474">
    <property type="entry name" value="alpha/beta-Hydrolases"/>
    <property type="match status" value="1"/>
</dbReference>
<dbReference type="Proteomes" id="UP001059844">
    <property type="component" value="Chromosome"/>
</dbReference>
<dbReference type="InterPro" id="IPR029058">
    <property type="entry name" value="AB_hydrolase_fold"/>
</dbReference>